<dbReference type="RefSeq" id="WP_021288535.1">
    <property type="nucleotide sequence ID" value="NZ_AUPZ01000022.1"/>
</dbReference>
<dbReference type="OrthoDB" id="677920at2"/>
<dbReference type="InterPro" id="IPR006121">
    <property type="entry name" value="HMA_dom"/>
</dbReference>
<reference evidence="2 3" key="1">
    <citation type="submission" date="2013-07" db="EMBL/GenBank/DDBJ databases">
        <title>Sulfurimonas hongkongensis AST-10 Genome Sequencing.</title>
        <authorList>
            <person name="Cai L."/>
            <person name="Zhang T."/>
        </authorList>
    </citation>
    <scope>NUCLEOTIDE SEQUENCE [LARGE SCALE GENOMIC DNA]</scope>
    <source>
        <strain evidence="2 3">AST-10</strain>
    </source>
</reference>
<accession>T0KLR5</accession>
<dbReference type="Proteomes" id="UP000015520">
    <property type="component" value="Unassembled WGS sequence"/>
</dbReference>
<evidence type="ECO:0000313" key="3">
    <source>
        <dbReference type="Proteomes" id="UP000015520"/>
    </source>
</evidence>
<dbReference type="SUPFAM" id="SSF55008">
    <property type="entry name" value="HMA, heavy metal-associated domain"/>
    <property type="match status" value="1"/>
</dbReference>
<keyword evidence="3" id="KW-1185">Reference proteome</keyword>
<gene>
    <name evidence="2" type="ORF">M947_11515</name>
</gene>
<dbReference type="PATRIC" id="fig|1172190.3.peg.2220"/>
<dbReference type="InterPro" id="IPR036163">
    <property type="entry name" value="HMA_dom_sf"/>
</dbReference>
<dbReference type="Pfam" id="PF00403">
    <property type="entry name" value="HMA"/>
    <property type="match status" value="1"/>
</dbReference>
<evidence type="ECO:0000313" key="2">
    <source>
        <dbReference type="EMBL" id="EQB34318.1"/>
    </source>
</evidence>
<dbReference type="CDD" id="cd00371">
    <property type="entry name" value="HMA"/>
    <property type="match status" value="1"/>
</dbReference>
<protein>
    <submittedName>
        <fullName evidence="2">Heavy metal transporter</fullName>
    </submittedName>
</protein>
<comment type="caution">
    <text evidence="2">The sequence shown here is derived from an EMBL/GenBank/DDBJ whole genome shotgun (WGS) entry which is preliminary data.</text>
</comment>
<dbReference type="AlphaFoldDB" id="T0KLR5"/>
<dbReference type="eggNOG" id="COG2608">
    <property type="taxonomic scope" value="Bacteria"/>
</dbReference>
<name>T0KLR5_9BACT</name>
<sequence>MKKDFKALNIKCNGCANTVKESLKEDFGEVEVDLNQEPRVVSVEIKDEEHEQLFRKKMRKLGYPLDDEELGTFESTGLKAKSFVSCAVGKMNQ</sequence>
<evidence type="ECO:0000259" key="1">
    <source>
        <dbReference type="Pfam" id="PF00403"/>
    </source>
</evidence>
<feature type="domain" description="HMA" evidence="1">
    <location>
        <begin position="9"/>
        <end position="63"/>
    </location>
</feature>
<dbReference type="STRING" id="1172190.M947_11515"/>
<organism evidence="2 3">
    <name type="scientific">Sulfurimonas hongkongensis</name>
    <dbReference type="NCBI Taxonomy" id="1172190"/>
    <lineage>
        <taxon>Bacteria</taxon>
        <taxon>Pseudomonadati</taxon>
        <taxon>Campylobacterota</taxon>
        <taxon>Epsilonproteobacteria</taxon>
        <taxon>Campylobacterales</taxon>
        <taxon>Sulfurimonadaceae</taxon>
        <taxon>Sulfurimonas</taxon>
    </lineage>
</organism>
<dbReference type="EMBL" id="AUPZ01000022">
    <property type="protein sequence ID" value="EQB34318.1"/>
    <property type="molecule type" value="Genomic_DNA"/>
</dbReference>
<proteinExistence type="predicted"/>
<dbReference type="Gene3D" id="3.30.70.100">
    <property type="match status" value="1"/>
</dbReference>
<dbReference type="GO" id="GO:0046872">
    <property type="term" value="F:metal ion binding"/>
    <property type="evidence" value="ECO:0007669"/>
    <property type="project" value="InterPro"/>
</dbReference>